<organism evidence="10 11">
    <name type="scientific">Luteolibacter arcticus</name>
    <dbReference type="NCBI Taxonomy" id="1581411"/>
    <lineage>
        <taxon>Bacteria</taxon>
        <taxon>Pseudomonadati</taxon>
        <taxon>Verrucomicrobiota</taxon>
        <taxon>Verrucomicrobiia</taxon>
        <taxon>Verrucomicrobiales</taxon>
        <taxon>Verrucomicrobiaceae</taxon>
        <taxon>Luteolibacter</taxon>
    </lineage>
</organism>
<feature type="compositionally biased region" description="Pro residues" evidence="8">
    <location>
        <begin position="478"/>
        <end position="515"/>
    </location>
</feature>
<dbReference type="InterPro" id="IPR009939">
    <property type="entry name" value="Chitosanase_fungal"/>
</dbReference>
<evidence type="ECO:0000256" key="1">
    <source>
        <dbReference type="ARBA" id="ARBA00004613"/>
    </source>
</evidence>
<keyword evidence="2" id="KW-0964">Secreted</keyword>
<keyword evidence="3" id="KW-0732">Signal</keyword>
<sequence>MSSGDPHQIEGLRRRPAKGGFPWLRASVFVIVLAGAILPFTPPGQKILRGVKNLIQPPPPPVVEKQVDDSADQMRDLEARHRQKMEELEANYQREVANLKKQAEDAERRATAPEPPLSAHTANSGGDVRTLRSGIPFKTEVKVDKGGIASVERKDANSYTAEYKLSIRVPEPSKTLDQLQTVNPRLSKLLPGLPVLLEKPEVSRWFYELYDRKTRSLKEDSTKLNELLTKHNYYDCETMLNLTHPQSGRKVFLLQAEMDVVSDGSDGDRLPTMPDEIVNSTHYQPYTSYGWPKKTTTPNPMIAGFEKRIAGANKELAAAATTAERKTWLRNRIKELQRGIDDMKSRSFLIADYDPFIVIPVNLLTAREPFSPKVGDYAVVVHGDKLYPAIVGDGGPTFKVGEASLRMAKQINPRASSYSRPESDLVVTYVVFPGSREETKGPPDYEKWRTRCEELIKECGGLGEGVALHRWENLLPNATPPPAPTPVPAPPAPSGAPAPAPSGTPAPAPAPAPQR</sequence>
<keyword evidence="11" id="KW-1185">Reference proteome</keyword>
<dbReference type="PANTHER" id="PTHR42061:SF6">
    <property type="entry name" value="ENDO-CHITOSANASE"/>
    <property type="match status" value="1"/>
</dbReference>
<evidence type="ECO:0000256" key="7">
    <source>
        <dbReference type="ARBA" id="ARBA00023326"/>
    </source>
</evidence>
<keyword evidence="4 10" id="KW-0378">Hydrolase</keyword>
<evidence type="ECO:0000256" key="3">
    <source>
        <dbReference type="ARBA" id="ARBA00022729"/>
    </source>
</evidence>
<keyword evidence="9" id="KW-0812">Transmembrane</keyword>
<dbReference type="EMBL" id="JAPDDT010000001">
    <property type="protein sequence ID" value="MCW1921334.1"/>
    <property type="molecule type" value="Genomic_DNA"/>
</dbReference>
<comment type="caution">
    <text evidence="10">The sequence shown here is derived from an EMBL/GenBank/DDBJ whole genome shotgun (WGS) entry which is preliminary data.</text>
</comment>
<dbReference type="Proteomes" id="UP001320876">
    <property type="component" value="Unassembled WGS sequence"/>
</dbReference>
<evidence type="ECO:0000256" key="6">
    <source>
        <dbReference type="ARBA" id="ARBA00023295"/>
    </source>
</evidence>
<feature type="region of interest" description="Disordered" evidence="8">
    <location>
        <begin position="473"/>
        <end position="515"/>
    </location>
</feature>
<keyword evidence="9" id="KW-1133">Transmembrane helix</keyword>
<comment type="subcellular location">
    <subcellularLocation>
        <location evidence="1">Secreted</location>
    </subcellularLocation>
</comment>
<protein>
    <submittedName>
        <fullName evidence="10">Glycoside hydrolase family 75 protein</fullName>
    </submittedName>
</protein>
<dbReference type="PANTHER" id="PTHR42061">
    <property type="entry name" value="ENDO-CHITOSANASE"/>
    <property type="match status" value="1"/>
</dbReference>
<dbReference type="Pfam" id="PF07335">
    <property type="entry name" value="Glyco_hydro_75"/>
    <property type="match status" value="1"/>
</dbReference>
<keyword evidence="6" id="KW-0326">Glycosidase</keyword>
<reference evidence="10 11" key="1">
    <citation type="submission" date="2022-10" db="EMBL/GenBank/DDBJ databases">
        <title>Luteolibacter arcticus strain CCTCC AB 2014275, whole genome shotgun sequencing project.</title>
        <authorList>
            <person name="Zhao G."/>
            <person name="Shen L."/>
        </authorList>
    </citation>
    <scope>NUCLEOTIDE SEQUENCE [LARGE SCALE GENOMIC DNA]</scope>
    <source>
        <strain evidence="10 11">CCTCC AB 2014275</strain>
    </source>
</reference>
<feature type="compositionally biased region" description="Basic and acidic residues" evidence="8">
    <location>
        <begin position="100"/>
        <end position="111"/>
    </location>
</feature>
<evidence type="ECO:0000256" key="9">
    <source>
        <dbReference type="SAM" id="Phobius"/>
    </source>
</evidence>
<keyword evidence="5" id="KW-0119">Carbohydrate metabolism</keyword>
<evidence type="ECO:0000256" key="4">
    <source>
        <dbReference type="ARBA" id="ARBA00022801"/>
    </source>
</evidence>
<evidence type="ECO:0000313" key="10">
    <source>
        <dbReference type="EMBL" id="MCW1921334.1"/>
    </source>
</evidence>
<accession>A0ABT3GCQ8</accession>
<keyword evidence="9" id="KW-0472">Membrane</keyword>
<evidence type="ECO:0000313" key="11">
    <source>
        <dbReference type="Proteomes" id="UP001320876"/>
    </source>
</evidence>
<feature type="region of interest" description="Disordered" evidence="8">
    <location>
        <begin position="100"/>
        <end position="131"/>
    </location>
</feature>
<keyword evidence="7" id="KW-0624">Polysaccharide degradation</keyword>
<evidence type="ECO:0000256" key="5">
    <source>
        <dbReference type="ARBA" id="ARBA00023277"/>
    </source>
</evidence>
<name>A0ABT3GCQ8_9BACT</name>
<gene>
    <name evidence="10" type="ORF">OKA05_02145</name>
</gene>
<evidence type="ECO:0000256" key="2">
    <source>
        <dbReference type="ARBA" id="ARBA00022525"/>
    </source>
</evidence>
<dbReference type="RefSeq" id="WP_264485443.1">
    <property type="nucleotide sequence ID" value="NZ_JAPDDT010000001.1"/>
</dbReference>
<proteinExistence type="predicted"/>
<feature type="transmembrane region" description="Helical" evidence="9">
    <location>
        <begin position="21"/>
        <end position="40"/>
    </location>
</feature>
<dbReference type="GO" id="GO:0016787">
    <property type="term" value="F:hydrolase activity"/>
    <property type="evidence" value="ECO:0007669"/>
    <property type="project" value="UniProtKB-KW"/>
</dbReference>
<evidence type="ECO:0000256" key="8">
    <source>
        <dbReference type="SAM" id="MobiDB-lite"/>
    </source>
</evidence>